<evidence type="ECO:0000256" key="1">
    <source>
        <dbReference type="ARBA" id="ARBA00004496"/>
    </source>
</evidence>
<dbReference type="AlphaFoldDB" id="A0A075USW2"/>
<reference evidence="5 6" key="1">
    <citation type="journal article" date="2014" name="J. Biotechnol.">
        <title>Complete genome sequence of the actinobacterium Amycolatopsis japonica MG417-CF17(T) (=DSM 44213T) producing (S,S)-N,N'-ethylenediaminedisuccinic acid.</title>
        <authorList>
            <person name="Stegmann E."/>
            <person name="Albersmeier A."/>
            <person name="Spohn M."/>
            <person name="Gert H."/>
            <person name="Weber T."/>
            <person name="Wohlleben W."/>
            <person name="Kalinowski J."/>
            <person name="Ruckert C."/>
        </authorList>
    </citation>
    <scope>NUCLEOTIDE SEQUENCE [LARGE SCALE GENOMIC DNA]</scope>
    <source>
        <strain evidence="6">MG417-CF17 (DSM 44213)</strain>
    </source>
</reference>
<gene>
    <name evidence="5" type="ORF">AJAP_01545</name>
</gene>
<protein>
    <recommendedName>
        <fullName evidence="7">ESX secretion-associated protein EspG</fullName>
    </recommendedName>
</protein>
<keyword evidence="4" id="KW-0143">Chaperone</keyword>
<organism evidence="5 6">
    <name type="scientific">Amycolatopsis japonica</name>
    <dbReference type="NCBI Taxonomy" id="208439"/>
    <lineage>
        <taxon>Bacteria</taxon>
        <taxon>Bacillati</taxon>
        <taxon>Actinomycetota</taxon>
        <taxon>Actinomycetes</taxon>
        <taxon>Pseudonocardiales</taxon>
        <taxon>Pseudonocardiaceae</taxon>
        <taxon>Amycolatopsis</taxon>
        <taxon>Amycolatopsis japonica group</taxon>
    </lineage>
</organism>
<proteinExistence type="inferred from homology"/>
<evidence type="ECO:0000256" key="4">
    <source>
        <dbReference type="ARBA" id="ARBA00023186"/>
    </source>
</evidence>
<evidence type="ECO:0000313" key="5">
    <source>
        <dbReference type="EMBL" id="AIG73245.1"/>
    </source>
</evidence>
<evidence type="ECO:0000313" key="6">
    <source>
        <dbReference type="Proteomes" id="UP000028492"/>
    </source>
</evidence>
<dbReference type="Proteomes" id="UP000028492">
    <property type="component" value="Chromosome"/>
</dbReference>
<dbReference type="EMBL" id="CP008953">
    <property type="protein sequence ID" value="AIG73245.1"/>
    <property type="molecule type" value="Genomic_DNA"/>
</dbReference>
<sequence length="253" mass="27342">MDWIRLHVGELFLLWSAHGRDELPAVLEVPHVGRTPEFRAELVASASATLSERGLGTVDAPAPELVRLLHTVANSELTLDLRLDGDPAYRAVGCVSDRGAVAIGVSGTDVELAALREPLVAATLLQALPPCEQGRGLSVNLRVDDYTAACEAGERGGQPAFSDVLRDAGLREPEIIVMVRIATQRIGSGRLGAVRKSWEGRWVRGEGTLTWVDTPDGRYGLRRDRGWLTVTPLDASRLKSMAYELFTGARQAG</sequence>
<name>A0A075USW2_9PSEU</name>
<dbReference type="eggNOG" id="ENOG5031A7T">
    <property type="taxonomic scope" value="Bacteria"/>
</dbReference>
<evidence type="ECO:0008006" key="7">
    <source>
        <dbReference type="Google" id="ProtNLM"/>
    </source>
</evidence>
<dbReference type="RefSeq" id="WP_038507678.1">
    <property type="nucleotide sequence ID" value="NZ_CP008953.1"/>
</dbReference>
<accession>A0A075USW2</accession>
<dbReference type="HOGENOM" id="CLU_088487_0_0_11"/>
<dbReference type="Pfam" id="PF14011">
    <property type="entry name" value="ESX-1_EspG"/>
    <property type="match status" value="1"/>
</dbReference>
<dbReference type="STRING" id="208439.AJAP_01545"/>
<comment type="subcellular location">
    <subcellularLocation>
        <location evidence="1">Cytoplasm</location>
    </subcellularLocation>
</comment>
<evidence type="ECO:0000256" key="2">
    <source>
        <dbReference type="ARBA" id="ARBA00006411"/>
    </source>
</evidence>
<evidence type="ECO:0000256" key="3">
    <source>
        <dbReference type="ARBA" id="ARBA00022490"/>
    </source>
</evidence>
<keyword evidence="6" id="KW-1185">Reference proteome</keyword>
<dbReference type="InterPro" id="IPR025734">
    <property type="entry name" value="EspG"/>
</dbReference>
<dbReference type="KEGG" id="aja:AJAP_01545"/>
<comment type="similarity">
    <text evidence="2">Belongs to the EspG family.</text>
</comment>
<keyword evidence="3" id="KW-0963">Cytoplasm</keyword>